<evidence type="ECO:0000256" key="5">
    <source>
        <dbReference type="ARBA" id="ARBA00022842"/>
    </source>
</evidence>
<evidence type="ECO:0000256" key="6">
    <source>
        <dbReference type="HAMAP-Rule" id="MF_00265"/>
    </source>
</evidence>
<dbReference type="EC" id="3.1.-.-" evidence="6"/>
<comment type="caution">
    <text evidence="8">The sequence shown here is derived from an EMBL/GenBank/DDBJ whole genome shotgun (WGS) entry which is preliminary data.</text>
</comment>
<evidence type="ECO:0000256" key="2">
    <source>
        <dbReference type="ARBA" id="ARBA00022722"/>
    </source>
</evidence>
<dbReference type="InterPro" id="IPR029060">
    <property type="entry name" value="PIN-like_dom_sf"/>
</dbReference>
<comment type="function">
    <text evidence="6">Toxic component of a toxin-antitoxin (TA) system. An RNase.</text>
</comment>
<evidence type="ECO:0000256" key="4">
    <source>
        <dbReference type="ARBA" id="ARBA00022801"/>
    </source>
</evidence>
<accession>A0A7C3EB23</accession>
<sequence>MIIVLDASAGIEIGLGRENSQRYRETLEKATKIITSDLYKAEVTNVLWKYVKAKLLNKDEALQRLQYCLNLIDEFIDIADNNQESLIESIRINHSVYDVLYLTVARRTGALLITQDKRLKEKAKELGIDILD</sequence>
<dbReference type="InterPro" id="IPR051619">
    <property type="entry name" value="TypeII_TA_RNase_PINc/VapC"/>
</dbReference>
<dbReference type="HAMAP" id="MF_00265">
    <property type="entry name" value="VapC_Nob1"/>
    <property type="match status" value="1"/>
</dbReference>
<dbReference type="SUPFAM" id="SSF88723">
    <property type="entry name" value="PIN domain-like"/>
    <property type="match status" value="1"/>
</dbReference>
<evidence type="ECO:0000259" key="7">
    <source>
        <dbReference type="Pfam" id="PF01850"/>
    </source>
</evidence>
<keyword evidence="4 6" id="KW-0378">Hydrolase</keyword>
<organism evidence="8">
    <name type="scientific">Gracilinema caldarium</name>
    <dbReference type="NCBI Taxonomy" id="215591"/>
    <lineage>
        <taxon>Bacteria</taxon>
        <taxon>Pseudomonadati</taxon>
        <taxon>Spirochaetota</taxon>
        <taxon>Spirochaetia</taxon>
        <taxon>Spirochaetales</taxon>
        <taxon>Breznakiellaceae</taxon>
        <taxon>Gracilinema</taxon>
    </lineage>
</organism>
<dbReference type="InterPro" id="IPR022907">
    <property type="entry name" value="VapC_family"/>
</dbReference>
<evidence type="ECO:0000313" key="8">
    <source>
        <dbReference type="EMBL" id="HFH30553.1"/>
    </source>
</evidence>
<proteinExistence type="inferred from homology"/>
<dbReference type="GO" id="GO:0090729">
    <property type="term" value="F:toxin activity"/>
    <property type="evidence" value="ECO:0007669"/>
    <property type="project" value="UniProtKB-KW"/>
</dbReference>
<gene>
    <name evidence="6" type="primary">vapC</name>
    <name evidence="8" type="ORF">ENS59_13775</name>
</gene>
<dbReference type="PANTHER" id="PTHR35901">
    <property type="entry name" value="RIBONUCLEASE VAPC3"/>
    <property type="match status" value="1"/>
</dbReference>
<evidence type="ECO:0000256" key="3">
    <source>
        <dbReference type="ARBA" id="ARBA00022723"/>
    </source>
</evidence>
<dbReference type="AlphaFoldDB" id="A0A7C3EB23"/>
<comment type="cofactor">
    <cofactor evidence="6">
        <name>Mg(2+)</name>
        <dbReference type="ChEBI" id="CHEBI:18420"/>
    </cofactor>
</comment>
<dbReference type="Pfam" id="PF01850">
    <property type="entry name" value="PIN"/>
    <property type="match status" value="1"/>
</dbReference>
<dbReference type="GO" id="GO:0004540">
    <property type="term" value="F:RNA nuclease activity"/>
    <property type="evidence" value="ECO:0007669"/>
    <property type="project" value="InterPro"/>
</dbReference>
<dbReference type="EMBL" id="DSVL01000424">
    <property type="protein sequence ID" value="HFH30553.1"/>
    <property type="molecule type" value="Genomic_DNA"/>
</dbReference>
<dbReference type="InterPro" id="IPR044153">
    <property type="entry name" value="PIN_Pae0151-like"/>
</dbReference>
<evidence type="ECO:0000256" key="1">
    <source>
        <dbReference type="ARBA" id="ARBA00022649"/>
    </source>
</evidence>
<protein>
    <recommendedName>
        <fullName evidence="6">Ribonuclease VapC</fullName>
        <shortName evidence="6">RNase VapC</shortName>
        <ecNumber evidence="6">3.1.-.-</ecNumber>
    </recommendedName>
    <alternativeName>
        <fullName evidence="6">Toxin VapC</fullName>
    </alternativeName>
</protein>
<feature type="binding site" evidence="6">
    <location>
        <position position="98"/>
    </location>
    <ligand>
        <name>Mg(2+)</name>
        <dbReference type="ChEBI" id="CHEBI:18420"/>
    </ligand>
</feature>
<dbReference type="PANTHER" id="PTHR35901:SF1">
    <property type="entry name" value="EXONUCLEASE VAPC9"/>
    <property type="match status" value="1"/>
</dbReference>
<keyword evidence="3 6" id="KW-0479">Metal-binding</keyword>
<dbReference type="GO" id="GO:0000287">
    <property type="term" value="F:magnesium ion binding"/>
    <property type="evidence" value="ECO:0007669"/>
    <property type="project" value="UniProtKB-UniRule"/>
</dbReference>
<feature type="binding site" evidence="6">
    <location>
        <position position="6"/>
    </location>
    <ligand>
        <name>Mg(2+)</name>
        <dbReference type="ChEBI" id="CHEBI:18420"/>
    </ligand>
</feature>
<keyword evidence="5 6" id="KW-0460">Magnesium</keyword>
<reference evidence="8" key="1">
    <citation type="journal article" date="2020" name="mSystems">
        <title>Genome- and Community-Level Interaction Insights into Carbon Utilization and Element Cycling Functions of Hydrothermarchaeota in Hydrothermal Sediment.</title>
        <authorList>
            <person name="Zhou Z."/>
            <person name="Liu Y."/>
            <person name="Xu W."/>
            <person name="Pan J."/>
            <person name="Luo Z.H."/>
            <person name="Li M."/>
        </authorList>
    </citation>
    <scope>NUCLEOTIDE SEQUENCE [LARGE SCALE GENOMIC DNA]</scope>
    <source>
        <strain evidence="8">SpSt-503</strain>
    </source>
</reference>
<keyword evidence="2 6" id="KW-0540">Nuclease</keyword>
<dbReference type="CDD" id="cd09873">
    <property type="entry name" value="PIN_Pae0151-like"/>
    <property type="match status" value="1"/>
</dbReference>
<keyword evidence="1 6" id="KW-1277">Toxin-antitoxin system</keyword>
<comment type="similarity">
    <text evidence="6">Belongs to the PINc/VapC protein family.</text>
</comment>
<dbReference type="InterPro" id="IPR002716">
    <property type="entry name" value="PIN_dom"/>
</dbReference>
<dbReference type="GO" id="GO:0016787">
    <property type="term" value="F:hydrolase activity"/>
    <property type="evidence" value="ECO:0007669"/>
    <property type="project" value="UniProtKB-KW"/>
</dbReference>
<name>A0A7C3EB23_9SPIR</name>
<dbReference type="Gene3D" id="3.40.50.1010">
    <property type="entry name" value="5'-nuclease"/>
    <property type="match status" value="1"/>
</dbReference>
<keyword evidence="6" id="KW-0800">Toxin</keyword>
<feature type="domain" description="PIN" evidence="7">
    <location>
        <begin position="3"/>
        <end position="124"/>
    </location>
</feature>